<proteinExistence type="predicted"/>
<accession>A0A6A6WHA6</accession>
<reference evidence="1" key="1">
    <citation type="journal article" date="2020" name="Stud. Mycol.">
        <title>101 Dothideomycetes genomes: a test case for predicting lifestyles and emergence of pathogens.</title>
        <authorList>
            <person name="Haridas S."/>
            <person name="Albert R."/>
            <person name="Binder M."/>
            <person name="Bloem J."/>
            <person name="Labutti K."/>
            <person name="Salamov A."/>
            <person name="Andreopoulos B."/>
            <person name="Baker S."/>
            <person name="Barry K."/>
            <person name="Bills G."/>
            <person name="Bluhm B."/>
            <person name="Cannon C."/>
            <person name="Castanera R."/>
            <person name="Culley D."/>
            <person name="Daum C."/>
            <person name="Ezra D."/>
            <person name="Gonzalez J."/>
            <person name="Henrissat B."/>
            <person name="Kuo A."/>
            <person name="Liang C."/>
            <person name="Lipzen A."/>
            <person name="Lutzoni F."/>
            <person name="Magnuson J."/>
            <person name="Mondo S."/>
            <person name="Nolan M."/>
            <person name="Ohm R."/>
            <person name="Pangilinan J."/>
            <person name="Park H.-J."/>
            <person name="Ramirez L."/>
            <person name="Alfaro M."/>
            <person name="Sun H."/>
            <person name="Tritt A."/>
            <person name="Yoshinaga Y."/>
            <person name="Zwiers L.-H."/>
            <person name="Turgeon B."/>
            <person name="Goodwin S."/>
            <person name="Spatafora J."/>
            <person name="Crous P."/>
            <person name="Grigoriev I."/>
        </authorList>
    </citation>
    <scope>NUCLEOTIDE SEQUENCE</scope>
    <source>
        <strain evidence="1">CBS 121739</strain>
    </source>
</reference>
<dbReference type="OrthoDB" id="3348320at2759"/>
<name>A0A6A6WHA6_9PEZI</name>
<dbReference type="EMBL" id="ML996567">
    <property type="protein sequence ID" value="KAF2761464.1"/>
    <property type="molecule type" value="Genomic_DNA"/>
</dbReference>
<gene>
    <name evidence="1" type="ORF">EJ05DRAFT_524799</name>
</gene>
<dbReference type="GeneID" id="54489881"/>
<dbReference type="Proteomes" id="UP000799437">
    <property type="component" value="Unassembled WGS sequence"/>
</dbReference>
<dbReference type="RefSeq" id="XP_033603915.1">
    <property type="nucleotide sequence ID" value="XM_033748827.1"/>
</dbReference>
<sequence>MGLSSGMVSDNPQQDTAESLRQRLTQTFSEKIIESALGEIALYLYNNGVSVTLITVGGIVDMKHLKSWQTMNEGILFGNDISVKHTRTLVKEARDIVVAKSPVMLGTEWFNVENYFWLAPKLCHELTAEAVAQDIVVYDNPGLKILAAPWEHAFAVKVSRLLGNQEGANQRAYYELHDSVQYLKEILKKKGHARISLAVVMSWSSKFGLRTCREYLIDVVDQEYWRQFGQNAMF</sequence>
<organism evidence="1 2">
    <name type="scientific">Pseudovirgaria hyperparasitica</name>
    <dbReference type="NCBI Taxonomy" id="470096"/>
    <lineage>
        <taxon>Eukaryota</taxon>
        <taxon>Fungi</taxon>
        <taxon>Dikarya</taxon>
        <taxon>Ascomycota</taxon>
        <taxon>Pezizomycotina</taxon>
        <taxon>Dothideomycetes</taxon>
        <taxon>Dothideomycetes incertae sedis</taxon>
        <taxon>Acrospermales</taxon>
        <taxon>Acrospermaceae</taxon>
        <taxon>Pseudovirgaria</taxon>
    </lineage>
</organism>
<keyword evidence="2" id="KW-1185">Reference proteome</keyword>
<evidence type="ECO:0000313" key="2">
    <source>
        <dbReference type="Proteomes" id="UP000799437"/>
    </source>
</evidence>
<protein>
    <submittedName>
        <fullName evidence="1">Uncharacterized protein</fullName>
    </submittedName>
</protein>
<dbReference type="AlphaFoldDB" id="A0A6A6WHA6"/>
<evidence type="ECO:0000313" key="1">
    <source>
        <dbReference type="EMBL" id="KAF2761464.1"/>
    </source>
</evidence>